<dbReference type="AlphaFoldDB" id="A0A6A4GQD5"/>
<feature type="non-terminal residue" evidence="4">
    <location>
        <position position="141"/>
    </location>
</feature>
<evidence type="ECO:0000313" key="4">
    <source>
        <dbReference type="EMBL" id="KAE9387384.1"/>
    </source>
</evidence>
<sequence length="141" mass="16098">EFAWTDSAYTCNSRTVPVHKEPASFHPENAIFDKTLSRLRVRSEHCMGLLKGRFQCLRGLRLQIRNNEDHVAACRWITICIILHNFLIEVEGSDIDFTPLNMHGRAEETEDGVDLNAVSWDGDDDDALRRQLVAEIVAFKS</sequence>
<dbReference type="GO" id="GO:0046872">
    <property type="term" value="F:metal ion binding"/>
    <property type="evidence" value="ECO:0007669"/>
    <property type="project" value="UniProtKB-KW"/>
</dbReference>
<comment type="cofactor">
    <cofactor evidence="1">
        <name>a divalent metal cation</name>
        <dbReference type="ChEBI" id="CHEBI:60240"/>
    </cofactor>
</comment>
<evidence type="ECO:0000313" key="5">
    <source>
        <dbReference type="Proteomes" id="UP000799118"/>
    </source>
</evidence>
<name>A0A6A4GQD5_9AGAR</name>
<proteinExistence type="predicted"/>
<dbReference type="Pfam" id="PF13359">
    <property type="entry name" value="DDE_Tnp_4"/>
    <property type="match status" value="1"/>
</dbReference>
<dbReference type="Proteomes" id="UP000799118">
    <property type="component" value="Unassembled WGS sequence"/>
</dbReference>
<organism evidence="4 5">
    <name type="scientific">Gymnopus androsaceus JB14</name>
    <dbReference type="NCBI Taxonomy" id="1447944"/>
    <lineage>
        <taxon>Eukaryota</taxon>
        <taxon>Fungi</taxon>
        <taxon>Dikarya</taxon>
        <taxon>Basidiomycota</taxon>
        <taxon>Agaricomycotina</taxon>
        <taxon>Agaricomycetes</taxon>
        <taxon>Agaricomycetidae</taxon>
        <taxon>Agaricales</taxon>
        <taxon>Marasmiineae</taxon>
        <taxon>Omphalotaceae</taxon>
        <taxon>Gymnopus</taxon>
    </lineage>
</organism>
<protein>
    <recommendedName>
        <fullName evidence="3">DDE Tnp4 domain-containing protein</fullName>
    </recommendedName>
</protein>
<feature type="domain" description="DDE Tnp4" evidence="3">
    <location>
        <begin position="2"/>
        <end position="85"/>
    </location>
</feature>
<reference evidence="4" key="1">
    <citation type="journal article" date="2019" name="Environ. Microbiol.">
        <title>Fungal ecological strategies reflected in gene transcription - a case study of two litter decomposers.</title>
        <authorList>
            <person name="Barbi F."/>
            <person name="Kohler A."/>
            <person name="Barry K."/>
            <person name="Baskaran P."/>
            <person name="Daum C."/>
            <person name="Fauchery L."/>
            <person name="Ihrmark K."/>
            <person name="Kuo A."/>
            <person name="LaButti K."/>
            <person name="Lipzen A."/>
            <person name="Morin E."/>
            <person name="Grigoriev I.V."/>
            <person name="Henrissat B."/>
            <person name="Lindahl B."/>
            <person name="Martin F."/>
        </authorList>
    </citation>
    <scope>NUCLEOTIDE SEQUENCE</scope>
    <source>
        <strain evidence="4">JB14</strain>
    </source>
</reference>
<gene>
    <name evidence="4" type="ORF">BT96DRAFT_737471</name>
</gene>
<dbReference type="OrthoDB" id="2408877at2759"/>
<keyword evidence="5" id="KW-1185">Reference proteome</keyword>
<feature type="non-terminal residue" evidence="4">
    <location>
        <position position="1"/>
    </location>
</feature>
<evidence type="ECO:0000256" key="1">
    <source>
        <dbReference type="ARBA" id="ARBA00001968"/>
    </source>
</evidence>
<dbReference type="InterPro" id="IPR027806">
    <property type="entry name" value="HARBI1_dom"/>
</dbReference>
<keyword evidence="2" id="KW-0479">Metal-binding</keyword>
<evidence type="ECO:0000256" key="2">
    <source>
        <dbReference type="ARBA" id="ARBA00022723"/>
    </source>
</evidence>
<dbReference type="EMBL" id="ML769804">
    <property type="protein sequence ID" value="KAE9387384.1"/>
    <property type="molecule type" value="Genomic_DNA"/>
</dbReference>
<accession>A0A6A4GQD5</accession>
<evidence type="ECO:0000259" key="3">
    <source>
        <dbReference type="Pfam" id="PF13359"/>
    </source>
</evidence>